<dbReference type="InterPro" id="IPR027417">
    <property type="entry name" value="P-loop_NTPase"/>
</dbReference>
<feature type="domain" description="DNA helicase Pif1-like 2B" evidence="1">
    <location>
        <begin position="39"/>
        <end position="84"/>
    </location>
</feature>
<keyword evidence="3" id="KW-1185">Reference proteome</keyword>
<evidence type="ECO:0000313" key="3">
    <source>
        <dbReference type="Proteomes" id="UP000478052"/>
    </source>
</evidence>
<dbReference type="PANTHER" id="PTHR10492:SF57">
    <property type="entry name" value="ATP-DEPENDENT DNA HELICASE"/>
    <property type="match status" value="1"/>
</dbReference>
<dbReference type="EMBL" id="VUJU01002660">
    <property type="protein sequence ID" value="KAF0760498.1"/>
    <property type="molecule type" value="Genomic_DNA"/>
</dbReference>
<reference evidence="2 3" key="1">
    <citation type="submission" date="2019-08" db="EMBL/GenBank/DDBJ databases">
        <title>Whole genome of Aphis craccivora.</title>
        <authorList>
            <person name="Voronova N.V."/>
            <person name="Shulinski R.S."/>
            <person name="Bandarenka Y.V."/>
            <person name="Zhorov D.G."/>
            <person name="Warner D."/>
        </authorList>
    </citation>
    <scope>NUCLEOTIDE SEQUENCE [LARGE SCALE GENOMIC DNA]</scope>
    <source>
        <strain evidence="2">180601</strain>
        <tissue evidence="2">Whole Body</tissue>
    </source>
</reference>
<gene>
    <name evidence="2" type="ORF">FWK35_00031579</name>
</gene>
<keyword evidence="2" id="KW-0378">Hydrolase</keyword>
<proteinExistence type="predicted"/>
<dbReference type="Pfam" id="PF21530">
    <property type="entry name" value="Pif1_2B_dom"/>
    <property type="match status" value="1"/>
</dbReference>
<dbReference type="InterPro" id="IPR049163">
    <property type="entry name" value="Pif1-like_2B_dom"/>
</dbReference>
<protein>
    <submittedName>
        <fullName evidence="2">ATP-dependent DNA helicase</fullName>
    </submittedName>
</protein>
<organism evidence="2 3">
    <name type="scientific">Aphis craccivora</name>
    <name type="common">Cowpea aphid</name>
    <dbReference type="NCBI Taxonomy" id="307492"/>
    <lineage>
        <taxon>Eukaryota</taxon>
        <taxon>Metazoa</taxon>
        <taxon>Ecdysozoa</taxon>
        <taxon>Arthropoda</taxon>
        <taxon>Hexapoda</taxon>
        <taxon>Insecta</taxon>
        <taxon>Pterygota</taxon>
        <taxon>Neoptera</taxon>
        <taxon>Paraneoptera</taxon>
        <taxon>Hemiptera</taxon>
        <taxon>Sternorrhyncha</taxon>
        <taxon>Aphidomorpha</taxon>
        <taxon>Aphidoidea</taxon>
        <taxon>Aphididae</taxon>
        <taxon>Aphidini</taxon>
        <taxon>Aphis</taxon>
        <taxon>Aphis</taxon>
    </lineage>
</organism>
<keyword evidence="2" id="KW-0067">ATP-binding</keyword>
<dbReference type="OrthoDB" id="6613084at2759"/>
<dbReference type="PANTHER" id="PTHR10492">
    <property type="match status" value="1"/>
</dbReference>
<accession>A0A6G0YSB1</accession>
<keyword evidence="2" id="KW-0347">Helicase</keyword>
<evidence type="ECO:0000259" key="1">
    <source>
        <dbReference type="Pfam" id="PF21530"/>
    </source>
</evidence>
<dbReference type="SUPFAM" id="SSF52540">
    <property type="entry name" value="P-loop containing nucleoside triphosphate hydrolases"/>
    <property type="match status" value="1"/>
</dbReference>
<keyword evidence="2" id="KW-0547">Nucleotide-binding</keyword>
<name>A0A6G0YSB1_APHCR</name>
<comment type="caution">
    <text evidence="2">The sequence shown here is derived from an EMBL/GenBank/DDBJ whole genome shotgun (WGS) entry which is preliminary data.</text>
</comment>
<dbReference type="Proteomes" id="UP000478052">
    <property type="component" value="Unassembled WGS sequence"/>
</dbReference>
<dbReference type="AlphaFoldDB" id="A0A6G0YSB1"/>
<sequence>MRVYLGGNGRGRYFSSSVVENWKWNFITSTDDTIHYSQEFINSLPPLGFPPHNLKLKIGAQITLLRNLQPPNLCNGTRLQIKSLQNNVIEALQFPVKVSFVITINKGQGQTFEYVSVDIRTECFSHGQLSVGLSLTGDPNHLMILISTGDKTKNVIYSEVL</sequence>
<evidence type="ECO:0000313" key="2">
    <source>
        <dbReference type="EMBL" id="KAF0760498.1"/>
    </source>
</evidence>
<dbReference type="GO" id="GO:0004386">
    <property type="term" value="F:helicase activity"/>
    <property type="evidence" value="ECO:0007669"/>
    <property type="project" value="UniProtKB-KW"/>
</dbReference>